<dbReference type="AlphaFoldDB" id="A0A1D1UR05"/>
<dbReference type="Gene3D" id="2.60.40.10">
    <property type="entry name" value="Immunoglobulins"/>
    <property type="match status" value="2"/>
</dbReference>
<evidence type="ECO:0000256" key="2">
    <source>
        <dbReference type="ARBA" id="ARBA00023319"/>
    </source>
</evidence>
<dbReference type="SMART" id="SM00409">
    <property type="entry name" value="IG"/>
    <property type="match status" value="1"/>
</dbReference>
<evidence type="ECO:0000259" key="5">
    <source>
        <dbReference type="PROSITE" id="PS50835"/>
    </source>
</evidence>
<dbReference type="STRING" id="947166.A0A1D1UR05"/>
<dbReference type="OrthoDB" id="10253954at2759"/>
<evidence type="ECO:0000256" key="1">
    <source>
        <dbReference type="ARBA" id="ARBA00023157"/>
    </source>
</evidence>
<reference evidence="6 7" key="1">
    <citation type="journal article" date="2016" name="Nat. Commun.">
        <title>Extremotolerant tardigrade genome and improved radiotolerance of human cultured cells by tardigrade-unique protein.</title>
        <authorList>
            <person name="Hashimoto T."/>
            <person name="Horikawa D.D."/>
            <person name="Saito Y."/>
            <person name="Kuwahara H."/>
            <person name="Kozuka-Hata H."/>
            <person name="Shin-I T."/>
            <person name="Minakuchi Y."/>
            <person name="Ohishi K."/>
            <person name="Motoyama A."/>
            <person name="Aizu T."/>
            <person name="Enomoto A."/>
            <person name="Kondo K."/>
            <person name="Tanaka S."/>
            <person name="Hara Y."/>
            <person name="Koshikawa S."/>
            <person name="Sagara H."/>
            <person name="Miura T."/>
            <person name="Yokobori S."/>
            <person name="Miyagawa K."/>
            <person name="Suzuki Y."/>
            <person name="Kubo T."/>
            <person name="Oyama M."/>
            <person name="Kohara Y."/>
            <person name="Fujiyama A."/>
            <person name="Arakawa K."/>
            <person name="Katayama T."/>
            <person name="Toyoda A."/>
            <person name="Kunieda T."/>
        </authorList>
    </citation>
    <scope>NUCLEOTIDE SEQUENCE [LARGE SCALE GENOMIC DNA]</scope>
    <source>
        <strain evidence="6 7">YOKOZUNA-1</strain>
    </source>
</reference>
<dbReference type="PANTHER" id="PTHR10075:SF14">
    <property type="entry name" value="CELL ADHESION MOLECULE DSCAM2-RELATED"/>
    <property type="match status" value="1"/>
</dbReference>
<feature type="region of interest" description="Disordered" evidence="3">
    <location>
        <begin position="194"/>
        <end position="218"/>
    </location>
</feature>
<keyword evidence="1" id="KW-1015">Disulfide bond</keyword>
<feature type="transmembrane region" description="Helical" evidence="4">
    <location>
        <begin position="312"/>
        <end position="337"/>
    </location>
</feature>
<dbReference type="FunFam" id="2.60.40.10:FF:000032">
    <property type="entry name" value="palladin isoform X1"/>
    <property type="match status" value="1"/>
</dbReference>
<dbReference type="GO" id="GO:0048468">
    <property type="term" value="P:cell development"/>
    <property type="evidence" value="ECO:0007669"/>
    <property type="project" value="UniProtKB-ARBA"/>
</dbReference>
<comment type="caution">
    <text evidence="6">The sequence shown here is derived from an EMBL/GenBank/DDBJ whole genome shotgun (WGS) entry which is preliminary data.</text>
</comment>
<proteinExistence type="predicted"/>
<dbReference type="InterPro" id="IPR013783">
    <property type="entry name" value="Ig-like_fold"/>
</dbReference>
<dbReference type="Proteomes" id="UP000186922">
    <property type="component" value="Unassembled WGS sequence"/>
</dbReference>
<organism evidence="6 7">
    <name type="scientific">Ramazzottius varieornatus</name>
    <name type="common">Water bear</name>
    <name type="synonym">Tardigrade</name>
    <dbReference type="NCBI Taxonomy" id="947166"/>
    <lineage>
        <taxon>Eukaryota</taxon>
        <taxon>Metazoa</taxon>
        <taxon>Ecdysozoa</taxon>
        <taxon>Tardigrada</taxon>
        <taxon>Eutardigrada</taxon>
        <taxon>Parachela</taxon>
        <taxon>Hypsibioidea</taxon>
        <taxon>Ramazzottiidae</taxon>
        <taxon>Ramazzottius</taxon>
    </lineage>
</organism>
<keyword evidence="4" id="KW-0812">Transmembrane</keyword>
<name>A0A1D1UR05_RAMVA</name>
<accession>A0A1D1UR05</accession>
<dbReference type="SUPFAM" id="SSF48726">
    <property type="entry name" value="Immunoglobulin"/>
    <property type="match status" value="1"/>
</dbReference>
<keyword evidence="4" id="KW-1133">Transmembrane helix</keyword>
<dbReference type="InterPro" id="IPR003598">
    <property type="entry name" value="Ig_sub2"/>
</dbReference>
<feature type="domain" description="Ig-like" evidence="5">
    <location>
        <begin position="72"/>
        <end position="166"/>
    </location>
</feature>
<evidence type="ECO:0000256" key="4">
    <source>
        <dbReference type="SAM" id="Phobius"/>
    </source>
</evidence>
<dbReference type="EMBL" id="BDGG01000001">
    <property type="protein sequence ID" value="GAU90950.1"/>
    <property type="molecule type" value="Genomic_DNA"/>
</dbReference>
<evidence type="ECO:0000313" key="6">
    <source>
        <dbReference type="EMBL" id="GAU90950.1"/>
    </source>
</evidence>
<evidence type="ECO:0000256" key="3">
    <source>
        <dbReference type="SAM" id="MobiDB-lite"/>
    </source>
</evidence>
<keyword evidence="4" id="KW-0472">Membrane</keyword>
<sequence length="397" mass="44525">MEDCLLFSWGRCAGGRLQRPIWVVGCSQRRLQMLFSLTMCLLACPPSSTVLALRITKNTACRPDAFTFCELPIITSLSEEPYPAFPGEEFKLPCQAYGSPPPHMAWYKVLSNGESLLLPTTPGHHLVNQEGTLKVKHVVPHDDGKYFCVATNSVGQAKFLVEIKVSHPMVALIPLLVSSTSVTLTWNGTVQVTSLPSDHPHHRGSPSTHPSQRHHHHVETRYRLSRHLLLRYRRFEDDTSQSAQVSATIKLPSTARQYTVMTLEVNTAYEFCIEFQPSHRPTTLLDCLTLRTSLPRSYSDNSANYYSQGHTILFLVLVVIVASIGSTCFGCYAIALGRKLWKHRSSRGFTSLGYSQDIQADYEVTQATNHDRYYGPIHGNGDPYLDDNPKQPLIVRI</sequence>
<dbReference type="Pfam" id="PF13927">
    <property type="entry name" value="Ig_3"/>
    <property type="match status" value="1"/>
</dbReference>
<keyword evidence="7" id="KW-1185">Reference proteome</keyword>
<dbReference type="InterPro" id="IPR007110">
    <property type="entry name" value="Ig-like_dom"/>
</dbReference>
<dbReference type="PROSITE" id="PS50835">
    <property type="entry name" value="IG_LIKE"/>
    <property type="match status" value="1"/>
</dbReference>
<dbReference type="PANTHER" id="PTHR10075">
    <property type="entry name" value="BASIGIN RELATED"/>
    <property type="match status" value="1"/>
</dbReference>
<gene>
    <name evidence="6" type="primary">RvY_03297-1</name>
    <name evidence="6" type="synonym">RvY_03297.1</name>
    <name evidence="6" type="ORF">RvY_03297</name>
</gene>
<dbReference type="InterPro" id="IPR036179">
    <property type="entry name" value="Ig-like_dom_sf"/>
</dbReference>
<dbReference type="SMART" id="SM00408">
    <property type="entry name" value="IGc2"/>
    <property type="match status" value="1"/>
</dbReference>
<protein>
    <recommendedName>
        <fullName evidence="5">Ig-like domain-containing protein</fullName>
    </recommendedName>
</protein>
<keyword evidence="2" id="KW-0393">Immunoglobulin domain</keyword>
<dbReference type="InterPro" id="IPR003599">
    <property type="entry name" value="Ig_sub"/>
</dbReference>
<evidence type="ECO:0000313" key="7">
    <source>
        <dbReference type="Proteomes" id="UP000186922"/>
    </source>
</evidence>